<protein>
    <submittedName>
        <fullName evidence="1">Uncharacterized protein</fullName>
    </submittedName>
</protein>
<proteinExistence type="predicted"/>
<sequence>MLNGIWKNDEKQDKNKWENMFAPLAYGNFGNRLLVTTQMDLIAMIIAKVIKKKEIFRVEGLEEDKCLQLLNSHPLGIPSPRGKVGTAFTDNFFQAGPKVDGAKP</sequence>
<dbReference type="EMBL" id="JAGFBR010000012">
    <property type="protein sequence ID" value="KAH0458182.1"/>
    <property type="molecule type" value="Genomic_DNA"/>
</dbReference>
<name>A0AAV7GQ26_DENCH</name>
<evidence type="ECO:0000313" key="1">
    <source>
        <dbReference type="EMBL" id="KAH0458182.1"/>
    </source>
</evidence>
<keyword evidence="2" id="KW-1185">Reference proteome</keyword>
<comment type="caution">
    <text evidence="1">The sequence shown here is derived from an EMBL/GenBank/DDBJ whole genome shotgun (WGS) entry which is preliminary data.</text>
</comment>
<dbReference type="Proteomes" id="UP000775213">
    <property type="component" value="Unassembled WGS sequence"/>
</dbReference>
<reference evidence="1 2" key="1">
    <citation type="journal article" date="2021" name="Hortic Res">
        <title>Chromosome-scale assembly of the Dendrobium chrysotoxum genome enhances the understanding of orchid evolution.</title>
        <authorList>
            <person name="Zhang Y."/>
            <person name="Zhang G.Q."/>
            <person name="Zhang D."/>
            <person name="Liu X.D."/>
            <person name="Xu X.Y."/>
            <person name="Sun W.H."/>
            <person name="Yu X."/>
            <person name="Zhu X."/>
            <person name="Wang Z.W."/>
            <person name="Zhao X."/>
            <person name="Zhong W.Y."/>
            <person name="Chen H."/>
            <person name="Yin W.L."/>
            <person name="Huang T."/>
            <person name="Niu S.C."/>
            <person name="Liu Z.J."/>
        </authorList>
    </citation>
    <scope>NUCLEOTIDE SEQUENCE [LARGE SCALE GENOMIC DNA]</scope>
    <source>
        <strain evidence="1">Lindl</strain>
    </source>
</reference>
<accession>A0AAV7GQ26</accession>
<evidence type="ECO:0000313" key="2">
    <source>
        <dbReference type="Proteomes" id="UP000775213"/>
    </source>
</evidence>
<organism evidence="1 2">
    <name type="scientific">Dendrobium chrysotoxum</name>
    <name type="common">Orchid</name>
    <dbReference type="NCBI Taxonomy" id="161865"/>
    <lineage>
        <taxon>Eukaryota</taxon>
        <taxon>Viridiplantae</taxon>
        <taxon>Streptophyta</taxon>
        <taxon>Embryophyta</taxon>
        <taxon>Tracheophyta</taxon>
        <taxon>Spermatophyta</taxon>
        <taxon>Magnoliopsida</taxon>
        <taxon>Liliopsida</taxon>
        <taxon>Asparagales</taxon>
        <taxon>Orchidaceae</taxon>
        <taxon>Epidendroideae</taxon>
        <taxon>Malaxideae</taxon>
        <taxon>Dendrobiinae</taxon>
        <taxon>Dendrobium</taxon>
    </lineage>
</organism>
<dbReference type="AlphaFoldDB" id="A0AAV7GQ26"/>
<gene>
    <name evidence="1" type="ORF">IEQ34_013497</name>
</gene>